<dbReference type="GO" id="GO:0006955">
    <property type="term" value="P:immune response"/>
    <property type="evidence" value="ECO:0007669"/>
    <property type="project" value="InterPro"/>
</dbReference>
<dbReference type="InParanoid" id="G1TQC5"/>
<dbReference type="InterPro" id="IPR001089">
    <property type="entry name" value="Chemokine_CXC"/>
</dbReference>
<dbReference type="EMBL" id="AAGW02023007">
    <property type="status" value="NOT_ANNOTATED_CDS"/>
    <property type="molecule type" value="Genomic_DNA"/>
</dbReference>
<evidence type="ECO:0000256" key="1">
    <source>
        <dbReference type="SAM" id="SignalP"/>
    </source>
</evidence>
<dbReference type="Bgee" id="ENSOCUG00000027368">
    <property type="expression patterns" value="Expressed in blood and 16 other cell types or tissues"/>
</dbReference>
<dbReference type="Gene3D" id="2.40.50.40">
    <property type="match status" value="1"/>
</dbReference>
<protein>
    <recommendedName>
        <fullName evidence="4">Chemokine interleukin-8-like domain-containing protein</fullName>
    </recommendedName>
</protein>
<dbReference type="GO" id="GO:0008009">
    <property type="term" value="F:chemokine activity"/>
    <property type="evidence" value="ECO:0007669"/>
    <property type="project" value="InterPro"/>
</dbReference>
<keyword evidence="1" id="KW-0732">Signal</keyword>
<accession>G1TQC5</accession>
<name>G1TQC5_RABIT</name>
<dbReference type="SMR" id="G1TQC5"/>
<proteinExistence type="predicted"/>
<evidence type="ECO:0008006" key="4">
    <source>
        <dbReference type="Google" id="ProtNLM"/>
    </source>
</evidence>
<evidence type="ECO:0000313" key="3">
    <source>
        <dbReference type="Proteomes" id="UP000001811"/>
    </source>
</evidence>
<dbReference type="PaxDb" id="9986-ENSOCUP00000025876"/>
<sequence>MSPKLNTTSFGTSARRFCVLQVLLLLSLLLTMLVPSTSGQNSEMYAELRCTCLKTMSRIHPSSISKLEVIREGVHCSKMELM</sequence>
<feature type="chain" id="PRO_5023912398" description="Chemokine interleukin-8-like domain-containing protein" evidence="1">
    <location>
        <begin position="40"/>
        <end position="82"/>
    </location>
</feature>
<reference evidence="2" key="3">
    <citation type="submission" date="2025-09" db="UniProtKB">
        <authorList>
            <consortium name="Ensembl"/>
        </authorList>
    </citation>
    <scope>IDENTIFICATION</scope>
    <source>
        <strain evidence="2">Thorbecke</strain>
    </source>
</reference>
<feature type="signal peptide" evidence="1">
    <location>
        <begin position="1"/>
        <end position="39"/>
    </location>
</feature>
<dbReference type="InterPro" id="IPR036048">
    <property type="entry name" value="Interleukin_8-like_sf"/>
</dbReference>
<dbReference type="SUPFAM" id="SSF54117">
    <property type="entry name" value="Interleukin 8-like chemokines"/>
    <property type="match status" value="1"/>
</dbReference>
<dbReference type="GO" id="GO:0005576">
    <property type="term" value="C:extracellular region"/>
    <property type="evidence" value="ECO:0007669"/>
    <property type="project" value="InterPro"/>
</dbReference>
<dbReference type="Proteomes" id="UP000001811">
    <property type="component" value="Chromosome 15"/>
</dbReference>
<evidence type="ECO:0000313" key="2">
    <source>
        <dbReference type="Ensembl" id="ENSOCUP00000019220.2"/>
    </source>
</evidence>
<organism evidence="2 3">
    <name type="scientific">Oryctolagus cuniculus</name>
    <name type="common">Rabbit</name>
    <dbReference type="NCBI Taxonomy" id="9986"/>
    <lineage>
        <taxon>Eukaryota</taxon>
        <taxon>Metazoa</taxon>
        <taxon>Chordata</taxon>
        <taxon>Craniata</taxon>
        <taxon>Vertebrata</taxon>
        <taxon>Euteleostomi</taxon>
        <taxon>Mammalia</taxon>
        <taxon>Eutheria</taxon>
        <taxon>Euarchontoglires</taxon>
        <taxon>Glires</taxon>
        <taxon>Lagomorpha</taxon>
        <taxon>Leporidae</taxon>
        <taxon>Oryctolagus</taxon>
    </lineage>
</organism>
<reference evidence="2 3" key="1">
    <citation type="journal article" date="2011" name="Nature">
        <title>A high-resolution map of human evolutionary constraint using 29 mammals.</title>
        <authorList>
            <person name="Lindblad-Toh K."/>
            <person name="Garber M."/>
            <person name="Zuk O."/>
            <person name="Lin M.F."/>
            <person name="Parker B.J."/>
            <person name="Washietl S."/>
            <person name="Kheradpour P."/>
            <person name="Ernst J."/>
            <person name="Jordan G."/>
            <person name="Mauceli E."/>
            <person name="Ward L.D."/>
            <person name="Lowe C.B."/>
            <person name="Holloway A.K."/>
            <person name="Clamp M."/>
            <person name="Gnerre S."/>
            <person name="Alfoldi J."/>
            <person name="Beal K."/>
            <person name="Chang J."/>
            <person name="Clawson H."/>
            <person name="Cuff J."/>
            <person name="Di Palma F."/>
            <person name="Fitzgerald S."/>
            <person name="Flicek P."/>
            <person name="Guttman M."/>
            <person name="Hubisz M.J."/>
            <person name="Jaffe D.B."/>
            <person name="Jungreis I."/>
            <person name="Kent W.J."/>
            <person name="Kostka D."/>
            <person name="Lara M."/>
            <person name="Martins A.L."/>
            <person name="Massingham T."/>
            <person name="Moltke I."/>
            <person name="Raney B.J."/>
            <person name="Rasmussen M.D."/>
            <person name="Robinson J."/>
            <person name="Stark A."/>
            <person name="Vilella A.J."/>
            <person name="Wen J."/>
            <person name="Xie X."/>
            <person name="Zody M.C."/>
            <person name="Baldwin J."/>
            <person name="Bloom T."/>
            <person name="Chin C.W."/>
            <person name="Heiman D."/>
            <person name="Nicol R."/>
            <person name="Nusbaum C."/>
            <person name="Young S."/>
            <person name="Wilkinson J."/>
            <person name="Worley K.C."/>
            <person name="Kovar C.L."/>
            <person name="Muzny D.M."/>
            <person name="Gibbs R.A."/>
            <person name="Cree A."/>
            <person name="Dihn H.H."/>
            <person name="Fowler G."/>
            <person name="Jhangiani S."/>
            <person name="Joshi V."/>
            <person name="Lee S."/>
            <person name="Lewis L.R."/>
            <person name="Nazareth L.V."/>
            <person name="Okwuonu G."/>
            <person name="Santibanez J."/>
            <person name="Warren W.C."/>
            <person name="Mardis E.R."/>
            <person name="Weinstock G.M."/>
            <person name="Wilson R.K."/>
            <person name="Delehaunty K."/>
            <person name="Dooling D."/>
            <person name="Fronik C."/>
            <person name="Fulton L."/>
            <person name="Fulton B."/>
            <person name="Graves T."/>
            <person name="Minx P."/>
            <person name="Sodergren E."/>
            <person name="Birney E."/>
            <person name="Margulies E.H."/>
            <person name="Herrero J."/>
            <person name="Green E.D."/>
            <person name="Haussler D."/>
            <person name="Siepel A."/>
            <person name="Goldman N."/>
            <person name="Pollard K.S."/>
            <person name="Pedersen J.S."/>
            <person name="Lander E.S."/>
            <person name="Kellis M."/>
        </authorList>
    </citation>
    <scope>NUCLEOTIDE SEQUENCE [LARGE SCALE GENOMIC DNA]</scope>
    <source>
        <strain evidence="2 3">Thorbecke inbred</strain>
    </source>
</reference>
<dbReference type="PRINTS" id="PR00436">
    <property type="entry name" value="INTERLEUKIN8"/>
</dbReference>
<keyword evidence="3" id="KW-1185">Reference proteome</keyword>
<dbReference type="STRING" id="9986.ENSOCUP00000019220"/>
<dbReference type="AlphaFoldDB" id="G1TQC5"/>
<dbReference type="PRINTS" id="PR00437">
    <property type="entry name" value="SMALLCYTKCXC"/>
</dbReference>
<dbReference type="HOGENOM" id="CLU_143902_1_1_1"/>
<dbReference type="Ensembl" id="ENSOCUT00000026030.2">
    <property type="protein sequence ID" value="ENSOCUP00000019220.2"/>
    <property type="gene ID" value="ENSOCUG00000027368.2"/>
</dbReference>
<gene>
    <name evidence="2" type="primary">PPBP</name>
</gene>
<reference evidence="2" key="2">
    <citation type="submission" date="2025-08" db="UniProtKB">
        <authorList>
            <consortium name="Ensembl"/>
        </authorList>
    </citation>
    <scope>IDENTIFICATION</scope>
    <source>
        <strain evidence="2">Thorbecke</strain>
    </source>
</reference>